<evidence type="ECO:0000256" key="1">
    <source>
        <dbReference type="ARBA" id="ARBA00004141"/>
    </source>
</evidence>
<dbReference type="InterPro" id="IPR020846">
    <property type="entry name" value="MFS_dom"/>
</dbReference>
<dbReference type="SUPFAM" id="SSF103473">
    <property type="entry name" value="MFS general substrate transporter"/>
    <property type="match status" value="1"/>
</dbReference>
<feature type="transmembrane region" description="Helical" evidence="6">
    <location>
        <begin position="9"/>
        <end position="26"/>
    </location>
</feature>
<feature type="transmembrane region" description="Helical" evidence="6">
    <location>
        <begin position="358"/>
        <end position="380"/>
    </location>
</feature>
<gene>
    <name evidence="8" type="ORF">F7310_03725</name>
</gene>
<feature type="transmembrane region" description="Helical" evidence="6">
    <location>
        <begin position="326"/>
        <end position="346"/>
    </location>
</feature>
<dbReference type="InterPro" id="IPR036259">
    <property type="entry name" value="MFS_trans_sf"/>
</dbReference>
<dbReference type="Pfam" id="PF07690">
    <property type="entry name" value="MFS_1"/>
    <property type="match status" value="1"/>
</dbReference>
<keyword evidence="9" id="KW-1185">Reference proteome</keyword>
<keyword evidence="2" id="KW-0813">Transport</keyword>
<keyword evidence="3 6" id="KW-0812">Transmembrane</keyword>
<feature type="transmembrane region" description="Helical" evidence="6">
    <location>
        <begin position="79"/>
        <end position="97"/>
    </location>
</feature>
<reference evidence="8 9" key="1">
    <citation type="journal article" date="2016" name="Appl. Environ. Microbiol.">
        <title>Whole genome relationships among Francisella bacteria of diverse origin define new species and provide specific regions for detection.</title>
        <authorList>
            <person name="Challacombe J.F."/>
            <person name="Petersen J.M."/>
            <person name="Gallegos-Graves V."/>
            <person name="Hodge D."/>
            <person name="Pillai S."/>
            <person name="Kuske C.R."/>
        </authorList>
    </citation>
    <scope>NUCLEOTIDE SEQUENCE [LARGE SCALE GENOMIC DNA]</scope>
    <source>
        <strain evidence="9">TX07-7310</strain>
    </source>
</reference>
<dbReference type="CDD" id="cd17319">
    <property type="entry name" value="MFS_ExuT_GudP_like"/>
    <property type="match status" value="1"/>
</dbReference>
<dbReference type="GO" id="GO:0022857">
    <property type="term" value="F:transmembrane transporter activity"/>
    <property type="evidence" value="ECO:0007669"/>
    <property type="project" value="InterPro"/>
</dbReference>
<dbReference type="OrthoDB" id="9773957at2"/>
<feature type="transmembrane region" description="Helical" evidence="6">
    <location>
        <begin position="268"/>
        <end position="289"/>
    </location>
</feature>
<feature type="domain" description="Major facilitator superfamily (MFS) profile" evidence="7">
    <location>
        <begin position="13"/>
        <end position="416"/>
    </location>
</feature>
<protein>
    <submittedName>
        <fullName evidence="8">MFS transporter</fullName>
    </submittedName>
</protein>
<evidence type="ECO:0000313" key="8">
    <source>
        <dbReference type="EMBL" id="API86513.1"/>
    </source>
</evidence>
<feature type="transmembrane region" description="Helical" evidence="6">
    <location>
        <begin position="103"/>
        <end position="125"/>
    </location>
</feature>
<sequence length="418" mass="46506">MNDNIYKKVSWRIVPFLLICYTLAYLDRVNVSFAKIQMISDLSLSETVYGFGAGIFFIGYFIFEVPSNYLLVKIGPSRWLGFLMVVWGILSACTMFINSATQYYVLRFTLGLAEAGFFPGVIYYLSEWYPSRKRAKVTAIFFSATAFSGIFGGPISGFIMDIFNQHHYDGWRMLFLIEGIPTIILGLMAPRILSSIDKAKWLTQQDRDYLHKQLEKDRSTHLQYKKSAIFLDIRVWWLSLIYFCGITGLYAISFYLPTLIEDSGITNIFMIGVISAIPYIFAVIVMIVVGASSDYFKERKYHLIGVSVMAAVGFVGIGLFGGNTYLSLVFMSLATAGILTLIPLFWSLPAAILSGMAAAIAIAIINSVGNLSGFVTPYLVGYIIDTTASISLALYMVAIVVLVGAILIYVFLNKASKS</sequence>
<organism evidence="8 9">
    <name type="scientific">Francisella uliginis</name>
    <dbReference type="NCBI Taxonomy" id="573570"/>
    <lineage>
        <taxon>Bacteria</taxon>
        <taxon>Pseudomonadati</taxon>
        <taxon>Pseudomonadota</taxon>
        <taxon>Gammaproteobacteria</taxon>
        <taxon>Thiotrichales</taxon>
        <taxon>Francisellaceae</taxon>
        <taxon>Francisella</taxon>
    </lineage>
</organism>
<dbReference type="Gene3D" id="1.20.1250.20">
    <property type="entry name" value="MFS general substrate transporter like domains"/>
    <property type="match status" value="2"/>
</dbReference>
<name>A0A1L4BRN6_9GAMM</name>
<evidence type="ECO:0000256" key="2">
    <source>
        <dbReference type="ARBA" id="ARBA00022448"/>
    </source>
</evidence>
<dbReference type="STRING" id="573570.F7310_03725"/>
<feature type="transmembrane region" description="Helical" evidence="6">
    <location>
        <begin position="301"/>
        <end position="320"/>
    </location>
</feature>
<dbReference type="InterPro" id="IPR011701">
    <property type="entry name" value="MFS"/>
</dbReference>
<dbReference type="Proteomes" id="UP000184222">
    <property type="component" value="Chromosome"/>
</dbReference>
<keyword evidence="4 6" id="KW-1133">Transmembrane helix</keyword>
<feature type="transmembrane region" description="Helical" evidence="6">
    <location>
        <begin position="48"/>
        <end position="72"/>
    </location>
</feature>
<comment type="subcellular location">
    <subcellularLocation>
        <location evidence="1">Membrane</location>
        <topology evidence="1">Multi-pass membrane protein</topology>
    </subcellularLocation>
</comment>
<evidence type="ECO:0000313" key="9">
    <source>
        <dbReference type="Proteomes" id="UP000184222"/>
    </source>
</evidence>
<dbReference type="AlphaFoldDB" id="A0A1L4BRN6"/>
<dbReference type="EMBL" id="CP016796">
    <property type="protein sequence ID" value="API86513.1"/>
    <property type="molecule type" value="Genomic_DNA"/>
</dbReference>
<feature type="transmembrane region" description="Helical" evidence="6">
    <location>
        <begin position="171"/>
        <end position="193"/>
    </location>
</feature>
<dbReference type="PANTHER" id="PTHR43791">
    <property type="entry name" value="PERMEASE-RELATED"/>
    <property type="match status" value="1"/>
</dbReference>
<evidence type="ECO:0000256" key="4">
    <source>
        <dbReference type="ARBA" id="ARBA00022989"/>
    </source>
</evidence>
<evidence type="ECO:0000256" key="6">
    <source>
        <dbReference type="SAM" id="Phobius"/>
    </source>
</evidence>
<keyword evidence="5 6" id="KW-0472">Membrane</keyword>
<accession>A0A1L4BRN6</accession>
<feature type="transmembrane region" description="Helical" evidence="6">
    <location>
        <begin position="235"/>
        <end position="256"/>
    </location>
</feature>
<dbReference type="KEGG" id="frx:F7310_03725"/>
<proteinExistence type="predicted"/>
<dbReference type="PROSITE" id="PS50850">
    <property type="entry name" value="MFS"/>
    <property type="match status" value="1"/>
</dbReference>
<feature type="transmembrane region" description="Helical" evidence="6">
    <location>
        <begin position="392"/>
        <end position="412"/>
    </location>
</feature>
<dbReference type="PANTHER" id="PTHR43791:SF36">
    <property type="entry name" value="TRANSPORTER, PUTATIVE (AFU_ORTHOLOGUE AFUA_6G08340)-RELATED"/>
    <property type="match status" value="1"/>
</dbReference>
<evidence type="ECO:0000256" key="5">
    <source>
        <dbReference type="ARBA" id="ARBA00023136"/>
    </source>
</evidence>
<dbReference type="FunFam" id="1.20.1250.20:FF:000018">
    <property type="entry name" value="MFS transporter permease"/>
    <property type="match status" value="1"/>
</dbReference>
<evidence type="ECO:0000259" key="7">
    <source>
        <dbReference type="PROSITE" id="PS50850"/>
    </source>
</evidence>
<evidence type="ECO:0000256" key="3">
    <source>
        <dbReference type="ARBA" id="ARBA00022692"/>
    </source>
</evidence>
<feature type="transmembrane region" description="Helical" evidence="6">
    <location>
        <begin position="137"/>
        <end position="159"/>
    </location>
</feature>
<dbReference type="GO" id="GO:0005886">
    <property type="term" value="C:plasma membrane"/>
    <property type="evidence" value="ECO:0007669"/>
    <property type="project" value="TreeGrafter"/>
</dbReference>
<dbReference type="RefSeq" id="WP_072711878.1">
    <property type="nucleotide sequence ID" value="NZ_CP016796.1"/>
</dbReference>